<reference evidence="2" key="1">
    <citation type="journal article" date="2014" name="Int. J. Syst. Evol. Microbiol.">
        <title>Complete genome sequence of Corynebacterium casei LMG S-19264T (=DSM 44701T), isolated from a smear-ripened cheese.</title>
        <authorList>
            <consortium name="US DOE Joint Genome Institute (JGI-PGF)"/>
            <person name="Walter F."/>
            <person name="Albersmeier A."/>
            <person name="Kalinowski J."/>
            <person name="Ruckert C."/>
        </authorList>
    </citation>
    <scope>NUCLEOTIDE SEQUENCE</scope>
    <source>
        <strain evidence="2">CGMCC 1.15758</strain>
    </source>
</reference>
<keyword evidence="1" id="KW-0472">Membrane</keyword>
<evidence type="ECO:0008006" key="4">
    <source>
        <dbReference type="Google" id="ProtNLM"/>
    </source>
</evidence>
<proteinExistence type="predicted"/>
<dbReference type="GO" id="GO:0016020">
    <property type="term" value="C:membrane"/>
    <property type="evidence" value="ECO:0007669"/>
    <property type="project" value="GOC"/>
</dbReference>
<feature type="transmembrane region" description="Helical" evidence="1">
    <location>
        <begin position="25"/>
        <end position="58"/>
    </location>
</feature>
<dbReference type="PANTHER" id="PTHR28026:SF9">
    <property type="entry name" value="2-HYDROXY-PALMITIC ACID DIOXYGENASE MPO1"/>
    <property type="match status" value="1"/>
</dbReference>
<dbReference type="GO" id="GO:0046521">
    <property type="term" value="P:sphingoid catabolic process"/>
    <property type="evidence" value="ECO:0007669"/>
    <property type="project" value="TreeGrafter"/>
</dbReference>
<dbReference type="InterPro" id="IPR009305">
    <property type="entry name" value="Mpo1-like"/>
</dbReference>
<organism evidence="2 3">
    <name type="scientific">Cysteiniphilum litorale</name>
    <dbReference type="NCBI Taxonomy" id="2056700"/>
    <lineage>
        <taxon>Bacteria</taxon>
        <taxon>Pseudomonadati</taxon>
        <taxon>Pseudomonadota</taxon>
        <taxon>Gammaproteobacteria</taxon>
        <taxon>Thiotrichales</taxon>
        <taxon>Fastidiosibacteraceae</taxon>
        <taxon>Cysteiniphilum</taxon>
    </lineage>
</organism>
<dbReference type="EMBL" id="BMJS01000020">
    <property type="protein sequence ID" value="GGG00621.1"/>
    <property type="molecule type" value="Genomic_DNA"/>
</dbReference>
<evidence type="ECO:0000313" key="3">
    <source>
        <dbReference type="Proteomes" id="UP000636949"/>
    </source>
</evidence>
<feature type="transmembrane region" description="Helical" evidence="1">
    <location>
        <begin position="87"/>
        <end position="104"/>
    </location>
</feature>
<feature type="transmembrane region" description="Helical" evidence="1">
    <location>
        <begin position="65"/>
        <end position="81"/>
    </location>
</feature>
<dbReference type="Proteomes" id="UP000636949">
    <property type="component" value="Unassembled WGS sequence"/>
</dbReference>
<sequence length="140" mass="16559">MKTLNQWLDEYAQSHQNKTNKTIHYIFVPLIMFSLMGVLLSISPWLMWLLVVVSLIFYARLSLKLSLYMLVITLVMVVILYQIPQLFWVSLVIFIISWIFQFIGHKLEGKKPSFFKDLQFLLIGPLWVLNHVLSRCNQNK</sequence>
<keyword evidence="3" id="KW-1185">Reference proteome</keyword>
<keyword evidence="1" id="KW-0812">Transmembrane</keyword>
<accession>A0A8J3E9D4</accession>
<comment type="caution">
    <text evidence="2">The sequence shown here is derived from an EMBL/GenBank/DDBJ whole genome shotgun (WGS) entry which is preliminary data.</text>
</comment>
<dbReference type="AlphaFoldDB" id="A0A8J3E9D4"/>
<evidence type="ECO:0000313" key="2">
    <source>
        <dbReference type="EMBL" id="GGG00621.1"/>
    </source>
</evidence>
<protein>
    <recommendedName>
        <fullName evidence="4">DUF962 domain-containing protein</fullName>
    </recommendedName>
</protein>
<evidence type="ECO:0000256" key="1">
    <source>
        <dbReference type="SAM" id="Phobius"/>
    </source>
</evidence>
<dbReference type="RefSeq" id="WP_117003021.1">
    <property type="nucleotide sequence ID" value="NZ_BMJS01000020.1"/>
</dbReference>
<dbReference type="OrthoDB" id="5515308at2"/>
<reference evidence="2" key="2">
    <citation type="submission" date="2020-09" db="EMBL/GenBank/DDBJ databases">
        <authorList>
            <person name="Sun Q."/>
            <person name="Zhou Y."/>
        </authorList>
    </citation>
    <scope>NUCLEOTIDE SEQUENCE</scope>
    <source>
        <strain evidence="2">CGMCC 1.15758</strain>
    </source>
</reference>
<name>A0A8J3E9D4_9GAMM</name>
<dbReference type="PANTHER" id="PTHR28026">
    <property type="entry name" value="DUF962 DOMAIN PROTEIN (AFU_ORTHOLOGUE AFUA_8G05310)"/>
    <property type="match status" value="1"/>
</dbReference>
<dbReference type="Pfam" id="PF06127">
    <property type="entry name" value="Mpo1-like"/>
    <property type="match status" value="2"/>
</dbReference>
<gene>
    <name evidence="2" type="ORF">GCM10010995_17460</name>
</gene>
<keyword evidence="1" id="KW-1133">Transmembrane helix</keyword>